<dbReference type="InterPro" id="IPR003439">
    <property type="entry name" value="ABC_transporter-like_ATP-bd"/>
</dbReference>
<evidence type="ECO:0000256" key="1">
    <source>
        <dbReference type="ARBA" id="ARBA00004236"/>
    </source>
</evidence>
<feature type="domain" description="ABC transporter" evidence="9">
    <location>
        <begin position="32"/>
        <end position="259"/>
    </location>
</feature>
<dbReference type="InterPro" id="IPR015856">
    <property type="entry name" value="ABC_transpr_CbiO/EcfA_su"/>
</dbReference>
<dbReference type="PANTHER" id="PTHR43553">
    <property type="entry name" value="HEAVY METAL TRANSPORTER"/>
    <property type="match status" value="1"/>
</dbReference>
<keyword evidence="7" id="KW-1278">Translocase</keyword>
<keyword evidence="8" id="KW-0472">Membrane</keyword>
<comment type="caution">
    <text evidence="10">The sequence shown here is derived from an EMBL/GenBank/DDBJ whole genome shotgun (WGS) entry which is preliminary data.</text>
</comment>
<dbReference type="GO" id="GO:0042626">
    <property type="term" value="F:ATPase-coupled transmembrane transporter activity"/>
    <property type="evidence" value="ECO:0007669"/>
    <property type="project" value="TreeGrafter"/>
</dbReference>
<dbReference type="PROSITE" id="PS50893">
    <property type="entry name" value="ABC_TRANSPORTER_2"/>
    <property type="match status" value="1"/>
</dbReference>
<organism evidence="10">
    <name type="scientific">Symploca sp. SIO1C4</name>
    <dbReference type="NCBI Taxonomy" id="2607765"/>
    <lineage>
        <taxon>Bacteria</taxon>
        <taxon>Bacillati</taxon>
        <taxon>Cyanobacteriota</taxon>
        <taxon>Cyanophyceae</taxon>
        <taxon>Coleofasciculales</taxon>
        <taxon>Coleofasciculaceae</taxon>
        <taxon>Symploca</taxon>
    </lineage>
</organism>
<evidence type="ECO:0000256" key="6">
    <source>
        <dbReference type="ARBA" id="ARBA00022840"/>
    </source>
</evidence>
<dbReference type="EMBL" id="JAAHFQ010000103">
    <property type="protein sequence ID" value="NER27471.1"/>
    <property type="molecule type" value="Genomic_DNA"/>
</dbReference>
<dbReference type="FunFam" id="3.40.50.300:FF:000224">
    <property type="entry name" value="Energy-coupling factor transporter ATP-binding protein EcfA"/>
    <property type="match status" value="1"/>
</dbReference>
<dbReference type="Pfam" id="PF00005">
    <property type="entry name" value="ABC_tran"/>
    <property type="match status" value="1"/>
</dbReference>
<evidence type="ECO:0000256" key="7">
    <source>
        <dbReference type="ARBA" id="ARBA00022967"/>
    </source>
</evidence>
<dbReference type="GO" id="GO:0005524">
    <property type="term" value="F:ATP binding"/>
    <property type="evidence" value="ECO:0007669"/>
    <property type="project" value="UniProtKB-KW"/>
</dbReference>
<keyword evidence="3" id="KW-0813">Transport</keyword>
<comment type="similarity">
    <text evidence="2">Belongs to the ABC transporter superfamily.</text>
</comment>
<protein>
    <submittedName>
        <fullName evidence="10">ABC transporter ATP-binding protein</fullName>
    </submittedName>
</protein>
<accession>A0A6B3NCV9</accession>
<proteinExistence type="inferred from homology"/>
<dbReference type="InterPro" id="IPR003593">
    <property type="entry name" value="AAA+_ATPase"/>
</dbReference>
<sequence length="269" mass="29579">MLSDPIRYQRQKLTQKTSAALAQETTSSSYAIVVSELCFSYPDQGDVLRKVNLRIKPGEQVGLIGPNGAGKTTLFLSLCGIFKPSGGEILLFGKPVVVGEFRPEIGLVFQNPNDQLFLPSVQDDVTFGPENMGLSSEEVEMRVQHALSVTGVRHLAQRVPHNLSGGEKCMVAIATVLAMHPQLILYDEPSANLDLRARRRLISFLKTSQQTNLISSHDLELILEICDRVILLDEGQIIADGSPTEVMGDEYLMEAHGLEKPHSLSPHYC</sequence>
<dbReference type="InterPro" id="IPR050095">
    <property type="entry name" value="ECF_ABC_transporter_ATP-bd"/>
</dbReference>
<keyword evidence="6 10" id="KW-0067">ATP-binding</keyword>
<evidence type="ECO:0000256" key="4">
    <source>
        <dbReference type="ARBA" id="ARBA00022475"/>
    </source>
</evidence>
<keyword evidence="4" id="KW-1003">Cell membrane</keyword>
<evidence type="ECO:0000256" key="8">
    <source>
        <dbReference type="ARBA" id="ARBA00023136"/>
    </source>
</evidence>
<evidence type="ECO:0000256" key="5">
    <source>
        <dbReference type="ARBA" id="ARBA00022741"/>
    </source>
</evidence>
<dbReference type="Gene3D" id="3.40.50.300">
    <property type="entry name" value="P-loop containing nucleotide triphosphate hydrolases"/>
    <property type="match status" value="1"/>
</dbReference>
<dbReference type="PANTHER" id="PTHR43553:SF24">
    <property type="entry name" value="ENERGY-COUPLING FACTOR TRANSPORTER ATP-BINDING PROTEIN ECFA1"/>
    <property type="match status" value="1"/>
</dbReference>
<comment type="subcellular location">
    <subcellularLocation>
        <location evidence="1">Cell membrane</location>
    </subcellularLocation>
</comment>
<dbReference type="InterPro" id="IPR027417">
    <property type="entry name" value="P-loop_NTPase"/>
</dbReference>
<dbReference type="GO" id="GO:0016887">
    <property type="term" value="F:ATP hydrolysis activity"/>
    <property type="evidence" value="ECO:0007669"/>
    <property type="project" value="InterPro"/>
</dbReference>
<keyword evidence="5" id="KW-0547">Nucleotide-binding</keyword>
<gene>
    <name evidence="10" type="ORF">F6J89_07515</name>
</gene>
<reference evidence="10" key="1">
    <citation type="submission" date="2019-11" db="EMBL/GenBank/DDBJ databases">
        <title>Genomic insights into an expanded diversity of filamentous marine cyanobacteria reveals the extraordinary biosynthetic potential of Moorea and Okeania.</title>
        <authorList>
            <person name="Ferreira Leao T."/>
            <person name="Wang M."/>
            <person name="Moss N."/>
            <person name="Da Silva R."/>
            <person name="Sanders J."/>
            <person name="Nurk S."/>
            <person name="Gurevich A."/>
            <person name="Humphrey G."/>
            <person name="Reher R."/>
            <person name="Zhu Q."/>
            <person name="Belda-Ferre P."/>
            <person name="Glukhov E."/>
            <person name="Rex R."/>
            <person name="Dorrestein P.C."/>
            <person name="Knight R."/>
            <person name="Pevzner P."/>
            <person name="Gerwick W.H."/>
            <person name="Gerwick L."/>
        </authorList>
    </citation>
    <scope>NUCLEOTIDE SEQUENCE</scope>
    <source>
        <strain evidence="10">SIO1C4</strain>
    </source>
</reference>
<dbReference type="SMART" id="SM00382">
    <property type="entry name" value="AAA"/>
    <property type="match status" value="1"/>
</dbReference>
<evidence type="ECO:0000256" key="3">
    <source>
        <dbReference type="ARBA" id="ARBA00022448"/>
    </source>
</evidence>
<evidence type="ECO:0000313" key="10">
    <source>
        <dbReference type="EMBL" id="NER27471.1"/>
    </source>
</evidence>
<dbReference type="SUPFAM" id="SSF52540">
    <property type="entry name" value="P-loop containing nucleoside triphosphate hydrolases"/>
    <property type="match status" value="1"/>
</dbReference>
<evidence type="ECO:0000256" key="2">
    <source>
        <dbReference type="ARBA" id="ARBA00005417"/>
    </source>
</evidence>
<evidence type="ECO:0000259" key="9">
    <source>
        <dbReference type="PROSITE" id="PS50893"/>
    </source>
</evidence>
<dbReference type="AlphaFoldDB" id="A0A6B3NCV9"/>
<name>A0A6B3NCV9_9CYAN</name>
<dbReference type="GO" id="GO:0043190">
    <property type="term" value="C:ATP-binding cassette (ABC) transporter complex"/>
    <property type="evidence" value="ECO:0007669"/>
    <property type="project" value="TreeGrafter"/>
</dbReference>
<dbReference type="CDD" id="cd03225">
    <property type="entry name" value="ABC_cobalt_CbiO_domain1"/>
    <property type="match status" value="1"/>
</dbReference>